<organism evidence="2 3">
    <name type="scientific">Candidatus Andersenbacteria bacterium RIFCSPHIGHO2_12_FULL_45_11</name>
    <dbReference type="NCBI Taxonomy" id="1797281"/>
    <lineage>
        <taxon>Bacteria</taxon>
        <taxon>Candidatus Anderseniibacteriota</taxon>
    </lineage>
</organism>
<comment type="caution">
    <text evidence="2">The sequence shown here is derived from an EMBL/GenBank/DDBJ whole genome shotgun (WGS) entry which is preliminary data.</text>
</comment>
<evidence type="ECO:0000313" key="3">
    <source>
        <dbReference type="Proteomes" id="UP000177528"/>
    </source>
</evidence>
<sequence>MALIKCPECKKEISDKAGACPSCGYSVKAITVEQTSKKYKNEQIVGAVLIVVGMVMIISREYWGAIPCFIGLVVIIHAKSGAWYNNG</sequence>
<dbReference type="AlphaFoldDB" id="A0A1G1X5D0"/>
<keyword evidence="1" id="KW-1133">Transmembrane helix</keyword>
<protein>
    <recommendedName>
        <fullName evidence="4">Zinc-ribbon domain-containing protein</fullName>
    </recommendedName>
</protein>
<dbReference type="Proteomes" id="UP000177528">
    <property type="component" value="Unassembled WGS sequence"/>
</dbReference>
<reference evidence="2 3" key="1">
    <citation type="journal article" date="2016" name="Nat. Commun.">
        <title>Thousands of microbial genomes shed light on interconnected biogeochemical processes in an aquifer system.</title>
        <authorList>
            <person name="Anantharaman K."/>
            <person name="Brown C.T."/>
            <person name="Hug L.A."/>
            <person name="Sharon I."/>
            <person name="Castelle C.J."/>
            <person name="Probst A.J."/>
            <person name="Thomas B.C."/>
            <person name="Singh A."/>
            <person name="Wilkins M.J."/>
            <person name="Karaoz U."/>
            <person name="Brodie E.L."/>
            <person name="Williams K.H."/>
            <person name="Hubbard S.S."/>
            <person name="Banfield J.F."/>
        </authorList>
    </citation>
    <scope>NUCLEOTIDE SEQUENCE [LARGE SCALE GENOMIC DNA]</scope>
</reference>
<gene>
    <name evidence="2" type="ORF">A3D99_01010</name>
</gene>
<name>A0A1G1X5D0_9BACT</name>
<feature type="transmembrane region" description="Helical" evidence="1">
    <location>
        <begin position="44"/>
        <end position="63"/>
    </location>
</feature>
<evidence type="ECO:0000256" key="1">
    <source>
        <dbReference type="SAM" id="Phobius"/>
    </source>
</evidence>
<proteinExistence type="predicted"/>
<keyword evidence="1" id="KW-0812">Transmembrane</keyword>
<evidence type="ECO:0000313" key="2">
    <source>
        <dbReference type="EMBL" id="OGY35235.1"/>
    </source>
</evidence>
<dbReference type="EMBL" id="MHHR01000002">
    <property type="protein sequence ID" value="OGY35235.1"/>
    <property type="molecule type" value="Genomic_DNA"/>
</dbReference>
<keyword evidence="1" id="KW-0472">Membrane</keyword>
<accession>A0A1G1X5D0</accession>
<evidence type="ECO:0008006" key="4">
    <source>
        <dbReference type="Google" id="ProtNLM"/>
    </source>
</evidence>